<accession>A0A397VTE4</accession>
<organism evidence="1 2">
    <name type="scientific">Gigaspora rosea</name>
    <dbReference type="NCBI Taxonomy" id="44941"/>
    <lineage>
        <taxon>Eukaryota</taxon>
        <taxon>Fungi</taxon>
        <taxon>Fungi incertae sedis</taxon>
        <taxon>Mucoromycota</taxon>
        <taxon>Glomeromycotina</taxon>
        <taxon>Glomeromycetes</taxon>
        <taxon>Diversisporales</taxon>
        <taxon>Gigasporaceae</taxon>
        <taxon>Gigaspora</taxon>
    </lineage>
</organism>
<gene>
    <name evidence="1" type="ORF">C2G38_2031268</name>
</gene>
<evidence type="ECO:0000313" key="2">
    <source>
        <dbReference type="Proteomes" id="UP000266673"/>
    </source>
</evidence>
<sequence length="192" mass="21950">MAEEFVNNENQSPDEIFKTISKKRKFGELWGLGRKIMINANEDSSKDLYHELLGFFTSIQNKALLHRVIISKVNDDGEFNHNINNDGCIVDIRNPVKRKSKGHPKSKRIANAFEKSDTKTKTKTSYNCKLCNKKEHNIKTCKEKSNININNTIESHESDLDMSDTEEPGIQVYKKSEPSKVVVIISTVQNHN</sequence>
<dbReference type="OrthoDB" id="2433241at2759"/>
<evidence type="ECO:0000313" key="1">
    <source>
        <dbReference type="EMBL" id="RIB25198.1"/>
    </source>
</evidence>
<name>A0A397VTE4_9GLOM</name>
<dbReference type="EMBL" id="QKWP01000184">
    <property type="protein sequence ID" value="RIB25198.1"/>
    <property type="molecule type" value="Genomic_DNA"/>
</dbReference>
<keyword evidence="2" id="KW-1185">Reference proteome</keyword>
<protein>
    <submittedName>
        <fullName evidence="1">Uncharacterized protein</fullName>
    </submittedName>
</protein>
<dbReference type="STRING" id="44941.A0A397VTE4"/>
<reference evidence="1 2" key="1">
    <citation type="submission" date="2018-06" db="EMBL/GenBank/DDBJ databases">
        <title>Comparative genomics reveals the genomic features of Rhizophagus irregularis, R. cerebriforme, R. diaphanum and Gigaspora rosea, and their symbiotic lifestyle signature.</title>
        <authorList>
            <person name="Morin E."/>
            <person name="San Clemente H."/>
            <person name="Chen E.C.H."/>
            <person name="De La Providencia I."/>
            <person name="Hainaut M."/>
            <person name="Kuo A."/>
            <person name="Kohler A."/>
            <person name="Murat C."/>
            <person name="Tang N."/>
            <person name="Roy S."/>
            <person name="Loubradou J."/>
            <person name="Henrissat B."/>
            <person name="Grigoriev I.V."/>
            <person name="Corradi N."/>
            <person name="Roux C."/>
            <person name="Martin F.M."/>
        </authorList>
    </citation>
    <scope>NUCLEOTIDE SEQUENCE [LARGE SCALE GENOMIC DNA]</scope>
    <source>
        <strain evidence="1 2">DAOM 194757</strain>
    </source>
</reference>
<dbReference type="AlphaFoldDB" id="A0A397VTE4"/>
<proteinExistence type="predicted"/>
<comment type="caution">
    <text evidence="1">The sequence shown here is derived from an EMBL/GenBank/DDBJ whole genome shotgun (WGS) entry which is preliminary data.</text>
</comment>
<dbReference type="Proteomes" id="UP000266673">
    <property type="component" value="Unassembled WGS sequence"/>
</dbReference>